<proteinExistence type="predicted"/>
<evidence type="ECO:0000313" key="2">
    <source>
        <dbReference type="Proteomes" id="UP001229421"/>
    </source>
</evidence>
<organism evidence="1 2">
    <name type="scientific">Tagetes erecta</name>
    <name type="common">African marigold</name>
    <dbReference type="NCBI Taxonomy" id="13708"/>
    <lineage>
        <taxon>Eukaryota</taxon>
        <taxon>Viridiplantae</taxon>
        <taxon>Streptophyta</taxon>
        <taxon>Embryophyta</taxon>
        <taxon>Tracheophyta</taxon>
        <taxon>Spermatophyta</taxon>
        <taxon>Magnoliopsida</taxon>
        <taxon>eudicotyledons</taxon>
        <taxon>Gunneridae</taxon>
        <taxon>Pentapetalae</taxon>
        <taxon>asterids</taxon>
        <taxon>campanulids</taxon>
        <taxon>Asterales</taxon>
        <taxon>Asteraceae</taxon>
        <taxon>Asteroideae</taxon>
        <taxon>Heliantheae alliance</taxon>
        <taxon>Tageteae</taxon>
        <taxon>Tagetes</taxon>
    </lineage>
</organism>
<keyword evidence="2" id="KW-1185">Reference proteome</keyword>
<comment type="caution">
    <text evidence="1">The sequence shown here is derived from an EMBL/GenBank/DDBJ whole genome shotgun (WGS) entry which is preliminary data.</text>
</comment>
<evidence type="ECO:0000313" key="1">
    <source>
        <dbReference type="EMBL" id="KAK1418137.1"/>
    </source>
</evidence>
<dbReference type="AlphaFoldDB" id="A0AAD8KCU6"/>
<protein>
    <submittedName>
        <fullName evidence="1">Uncharacterized protein</fullName>
    </submittedName>
</protein>
<reference evidence="1" key="1">
    <citation type="journal article" date="2023" name="bioRxiv">
        <title>Improved chromosome-level genome assembly for marigold (Tagetes erecta).</title>
        <authorList>
            <person name="Jiang F."/>
            <person name="Yuan L."/>
            <person name="Wang S."/>
            <person name="Wang H."/>
            <person name="Xu D."/>
            <person name="Wang A."/>
            <person name="Fan W."/>
        </authorList>
    </citation>
    <scope>NUCLEOTIDE SEQUENCE</scope>
    <source>
        <strain evidence="1">WSJ</strain>
        <tissue evidence="1">Leaf</tissue>
    </source>
</reference>
<accession>A0AAD8KCU6</accession>
<gene>
    <name evidence="1" type="ORF">QVD17_27276</name>
</gene>
<name>A0AAD8KCU6_TARER</name>
<dbReference type="Proteomes" id="UP001229421">
    <property type="component" value="Unassembled WGS sequence"/>
</dbReference>
<dbReference type="EMBL" id="JAUHHV010000007">
    <property type="protein sequence ID" value="KAK1418137.1"/>
    <property type="molecule type" value="Genomic_DNA"/>
</dbReference>
<sequence length="95" mass="10884">MDVTFQISVFHVKILQLLDNIPKITKVSATWLSGVNHPGVYLDLKPFSQLWPIAIEFAHHHHHHHHPLSPLSSILHSNSTLNIILLRYLSNLSTR</sequence>